<evidence type="ECO:0000256" key="1">
    <source>
        <dbReference type="SAM" id="MobiDB-lite"/>
    </source>
</evidence>
<keyword evidence="2" id="KW-0614">Plasmid</keyword>
<protein>
    <submittedName>
        <fullName evidence="2">Uncharacterized protein</fullName>
    </submittedName>
</protein>
<organism evidence="2 3">
    <name type="scientific">Cupriavidus taiwanensis</name>
    <dbReference type="NCBI Taxonomy" id="164546"/>
    <lineage>
        <taxon>Bacteria</taxon>
        <taxon>Pseudomonadati</taxon>
        <taxon>Pseudomonadota</taxon>
        <taxon>Betaproteobacteria</taxon>
        <taxon>Burkholderiales</taxon>
        <taxon>Burkholderiaceae</taxon>
        <taxon>Cupriavidus</taxon>
    </lineage>
</organism>
<evidence type="ECO:0000313" key="3">
    <source>
        <dbReference type="Proteomes" id="UP000254259"/>
    </source>
</evidence>
<gene>
    <name evidence="2" type="ORF">CBM2636_MP20563</name>
</gene>
<dbReference type="AlphaFoldDB" id="A0A9Q7UWZ7"/>
<accession>A0A9Q7UWZ7</accession>
<proteinExistence type="predicted"/>
<name>A0A9Q7UWZ7_9BURK</name>
<reference evidence="2 3" key="1">
    <citation type="submission" date="2018-01" db="EMBL/GenBank/DDBJ databases">
        <authorList>
            <person name="Clerissi C."/>
        </authorList>
    </citation>
    <scope>NUCLEOTIDE SEQUENCE [LARGE SCALE GENOMIC DNA]</scope>
    <source>
        <strain evidence="2">Cupriavidus taiwanensis SWF 66322</strain>
        <plasmid evidence="3">cbm2636_mp</plasmid>
    </source>
</reference>
<feature type="region of interest" description="Disordered" evidence="1">
    <location>
        <begin position="1"/>
        <end position="22"/>
    </location>
</feature>
<sequence>MRTDGEVPCGGRRQHSAPREPAMARALRFDQAWDVRNQAATPGAGILKCGENPDRGT</sequence>
<geneLocation type="plasmid" evidence="3">
    <name>cbm2636_mp</name>
</geneLocation>
<evidence type="ECO:0000313" key="2">
    <source>
        <dbReference type="EMBL" id="SPD67713.1"/>
    </source>
</evidence>
<dbReference type="EMBL" id="LT984814">
    <property type="protein sequence ID" value="SPD67713.1"/>
    <property type="molecule type" value="Genomic_DNA"/>
</dbReference>
<dbReference type="Proteomes" id="UP000254259">
    <property type="component" value="Plasmid CBM2636_mp"/>
</dbReference>